<sequence>MPKFPHPAICGAQRKLLRGESTFTTIEIKNKTVGQVLKETREELKLSVEEAVLATKINKNYLVALENGEYKKLPGGVYSEKILEVYANFLNIDFFCLEKAFQREMKATRGKEVKTFVPKISRGSLIVTPRLVSIILTSTVVIGFLVYLGFEVNNIFSPPELEVFSPADNFVTGKPTIEISGKTESEVTIKINDQEIERKQDGVFSEIISLSPGSNIIKVSASKKRSKENVIYRRVILNNF</sequence>
<reference evidence="2 3" key="1">
    <citation type="journal article" date="2016" name="Nat. Commun.">
        <title>Thousands of microbial genomes shed light on interconnected biogeochemical processes in an aquifer system.</title>
        <authorList>
            <person name="Anantharaman K."/>
            <person name="Brown C.T."/>
            <person name="Hug L.A."/>
            <person name="Sharon I."/>
            <person name="Castelle C.J."/>
            <person name="Probst A.J."/>
            <person name="Thomas B.C."/>
            <person name="Singh A."/>
            <person name="Wilkins M.J."/>
            <person name="Karaoz U."/>
            <person name="Brodie E.L."/>
            <person name="Williams K.H."/>
            <person name="Hubbard S.S."/>
            <person name="Banfield J.F."/>
        </authorList>
    </citation>
    <scope>NUCLEOTIDE SEQUENCE [LARGE SCALE GENOMIC DNA]</scope>
</reference>
<dbReference type="Proteomes" id="UP000177407">
    <property type="component" value="Unassembled WGS sequence"/>
</dbReference>
<dbReference type="SUPFAM" id="SSF47413">
    <property type="entry name" value="lambda repressor-like DNA-binding domains"/>
    <property type="match status" value="1"/>
</dbReference>
<proteinExistence type="predicted"/>
<dbReference type="PANTHER" id="PTHR34475:SF1">
    <property type="entry name" value="CYTOSKELETON PROTEIN RODZ"/>
    <property type="match status" value="1"/>
</dbReference>
<dbReference type="EMBL" id="MFGA01000006">
    <property type="protein sequence ID" value="OGF21440.1"/>
    <property type="molecule type" value="Genomic_DNA"/>
</dbReference>
<evidence type="ECO:0000256" key="1">
    <source>
        <dbReference type="SAM" id="Phobius"/>
    </source>
</evidence>
<keyword evidence="1" id="KW-0812">Transmembrane</keyword>
<comment type="caution">
    <text evidence="2">The sequence shown here is derived from an EMBL/GenBank/DDBJ whole genome shotgun (WGS) entry which is preliminary data.</text>
</comment>
<dbReference type="Pfam" id="PF13413">
    <property type="entry name" value="HTH_25"/>
    <property type="match status" value="1"/>
</dbReference>
<keyword evidence="1" id="KW-1133">Transmembrane helix</keyword>
<dbReference type="InterPro" id="IPR050400">
    <property type="entry name" value="Bact_Cytoskel_RodZ"/>
</dbReference>
<evidence type="ECO:0000313" key="2">
    <source>
        <dbReference type="EMBL" id="OGF21440.1"/>
    </source>
</evidence>
<dbReference type="CDD" id="cd00093">
    <property type="entry name" value="HTH_XRE"/>
    <property type="match status" value="1"/>
</dbReference>
<protein>
    <recommendedName>
        <fullName evidence="4">HTH cro/C1-type domain-containing protein</fullName>
    </recommendedName>
</protein>
<dbReference type="Gene3D" id="1.10.260.40">
    <property type="entry name" value="lambda repressor-like DNA-binding domains"/>
    <property type="match status" value="1"/>
</dbReference>
<evidence type="ECO:0000313" key="3">
    <source>
        <dbReference type="Proteomes" id="UP000177407"/>
    </source>
</evidence>
<dbReference type="InterPro" id="IPR010982">
    <property type="entry name" value="Lambda_DNA-bd_dom_sf"/>
</dbReference>
<dbReference type="GO" id="GO:0003677">
    <property type="term" value="F:DNA binding"/>
    <property type="evidence" value="ECO:0007669"/>
    <property type="project" value="InterPro"/>
</dbReference>
<dbReference type="Gene3D" id="2.60.40.10">
    <property type="entry name" value="Immunoglobulins"/>
    <property type="match status" value="1"/>
</dbReference>
<dbReference type="PANTHER" id="PTHR34475">
    <property type="match status" value="1"/>
</dbReference>
<gene>
    <name evidence="2" type="ORF">A2257_00620</name>
</gene>
<evidence type="ECO:0008006" key="4">
    <source>
        <dbReference type="Google" id="ProtNLM"/>
    </source>
</evidence>
<dbReference type="Pfam" id="PF09136">
    <property type="entry name" value="Glucodextran_B"/>
    <property type="match status" value="1"/>
</dbReference>
<dbReference type="InterPro" id="IPR001387">
    <property type="entry name" value="Cro/C1-type_HTH"/>
</dbReference>
<dbReference type="AlphaFoldDB" id="A0A1F5S407"/>
<feature type="transmembrane region" description="Helical" evidence="1">
    <location>
        <begin position="131"/>
        <end position="150"/>
    </location>
</feature>
<accession>A0A1F5S407</accession>
<keyword evidence="1" id="KW-0472">Membrane</keyword>
<dbReference type="InterPro" id="IPR013783">
    <property type="entry name" value="Ig-like_fold"/>
</dbReference>
<name>A0A1F5S407_9BACT</name>
<organism evidence="2 3">
    <name type="scientific">Candidatus Falkowbacteria bacterium RIFOXYA2_FULL_38_12</name>
    <dbReference type="NCBI Taxonomy" id="1797993"/>
    <lineage>
        <taxon>Bacteria</taxon>
        <taxon>Candidatus Falkowiibacteriota</taxon>
    </lineage>
</organism>